<evidence type="ECO:0000313" key="2">
    <source>
        <dbReference type="Proteomes" id="UP001055811"/>
    </source>
</evidence>
<dbReference type="Proteomes" id="UP001055811">
    <property type="component" value="Linkage Group LG02"/>
</dbReference>
<sequence length="75" mass="8595">MKARSTADLQTLAHHIYSHHHSIFVSLNPNRSCSSFNCLVIFSMHSSVNRNFIQYVSTPQFVHSVCYLSSYIFVS</sequence>
<organism evidence="1 2">
    <name type="scientific">Cichorium intybus</name>
    <name type="common">Chicory</name>
    <dbReference type="NCBI Taxonomy" id="13427"/>
    <lineage>
        <taxon>Eukaryota</taxon>
        <taxon>Viridiplantae</taxon>
        <taxon>Streptophyta</taxon>
        <taxon>Embryophyta</taxon>
        <taxon>Tracheophyta</taxon>
        <taxon>Spermatophyta</taxon>
        <taxon>Magnoliopsida</taxon>
        <taxon>eudicotyledons</taxon>
        <taxon>Gunneridae</taxon>
        <taxon>Pentapetalae</taxon>
        <taxon>asterids</taxon>
        <taxon>campanulids</taxon>
        <taxon>Asterales</taxon>
        <taxon>Asteraceae</taxon>
        <taxon>Cichorioideae</taxon>
        <taxon>Cichorieae</taxon>
        <taxon>Cichoriinae</taxon>
        <taxon>Cichorium</taxon>
    </lineage>
</organism>
<reference evidence="1 2" key="2">
    <citation type="journal article" date="2022" name="Mol. Ecol. Resour.">
        <title>The genomes of chicory, endive, great burdock and yacon provide insights into Asteraceae paleo-polyploidization history and plant inulin production.</title>
        <authorList>
            <person name="Fan W."/>
            <person name="Wang S."/>
            <person name="Wang H."/>
            <person name="Wang A."/>
            <person name="Jiang F."/>
            <person name="Liu H."/>
            <person name="Zhao H."/>
            <person name="Xu D."/>
            <person name="Zhang Y."/>
        </authorList>
    </citation>
    <scope>NUCLEOTIDE SEQUENCE [LARGE SCALE GENOMIC DNA]</scope>
    <source>
        <strain evidence="2">cv. Punajuju</strain>
        <tissue evidence="1">Leaves</tissue>
    </source>
</reference>
<evidence type="ECO:0000313" key="1">
    <source>
        <dbReference type="EMBL" id="KAI3781635.1"/>
    </source>
</evidence>
<keyword evidence="2" id="KW-1185">Reference proteome</keyword>
<reference evidence="2" key="1">
    <citation type="journal article" date="2022" name="Mol. Ecol. Resour.">
        <title>The genomes of chicory, endive, great burdock and yacon provide insights into Asteraceae palaeo-polyploidization history and plant inulin production.</title>
        <authorList>
            <person name="Fan W."/>
            <person name="Wang S."/>
            <person name="Wang H."/>
            <person name="Wang A."/>
            <person name="Jiang F."/>
            <person name="Liu H."/>
            <person name="Zhao H."/>
            <person name="Xu D."/>
            <person name="Zhang Y."/>
        </authorList>
    </citation>
    <scope>NUCLEOTIDE SEQUENCE [LARGE SCALE GENOMIC DNA]</scope>
    <source>
        <strain evidence="2">cv. Punajuju</strain>
    </source>
</reference>
<proteinExistence type="predicted"/>
<gene>
    <name evidence="1" type="ORF">L2E82_11654</name>
</gene>
<comment type="caution">
    <text evidence="1">The sequence shown here is derived from an EMBL/GenBank/DDBJ whole genome shotgun (WGS) entry which is preliminary data.</text>
</comment>
<protein>
    <submittedName>
        <fullName evidence="1">Uncharacterized protein</fullName>
    </submittedName>
</protein>
<accession>A0ACB9GDX3</accession>
<dbReference type="EMBL" id="CM042010">
    <property type="protein sequence ID" value="KAI3781635.1"/>
    <property type="molecule type" value="Genomic_DNA"/>
</dbReference>
<name>A0ACB9GDX3_CICIN</name>